<evidence type="ECO:0000313" key="2">
    <source>
        <dbReference type="EMBL" id="MCI0755329.1"/>
    </source>
</evidence>
<proteinExistence type="predicted"/>
<sequence length="350" mass="38052">MAKQQDMFADIVPDPTPVDPSATVHDILRTKGGKRGAAAFATRSMPEAGRRAPVDLLAGPRGPRIIAAAAETAESLATTGVQEGTAGYVYSGWCMLGLPYRRPKGAAEQAWRIDTPYAAIIVEGGSKAMDSGGVQNVGVPFGAYARVIQLAIGSDCLERDTREIELGNTAYNVLRRLGLPDGGKVADSVLEQLERLARCRVSFRIGSDTKGFVVNDRIVEAFEYDTDNSRPFIKRLRLSQAYYDSLRRHPVAIDRDAVGRIRNSAMALDVYCWLCYRLPALEEDTPISWAALRAQFGHGVGALKHFKGPFAESLELARSVYPAARFEVVPQGVVLRPSPPPRNRRGLAAA</sequence>
<name>A0ABS9W7Q9_9PROT</name>
<gene>
    <name evidence="2" type="ORF">MON41_16535</name>
</gene>
<dbReference type="Proteomes" id="UP001201985">
    <property type="component" value="Unassembled WGS sequence"/>
</dbReference>
<dbReference type="Pfam" id="PF04796">
    <property type="entry name" value="RepA_C"/>
    <property type="match status" value="1"/>
</dbReference>
<dbReference type="EMBL" id="JALBUU010000028">
    <property type="protein sequence ID" value="MCI0755329.1"/>
    <property type="molecule type" value="Genomic_DNA"/>
</dbReference>
<feature type="region of interest" description="Disordered" evidence="1">
    <location>
        <begin position="1"/>
        <end position="20"/>
    </location>
</feature>
<dbReference type="InterPro" id="IPR006881">
    <property type="entry name" value="RepA_C"/>
</dbReference>
<evidence type="ECO:0000256" key="1">
    <source>
        <dbReference type="SAM" id="MobiDB-lite"/>
    </source>
</evidence>
<dbReference type="RefSeq" id="WP_120010642.1">
    <property type="nucleotide sequence ID" value="NZ_JALBUU010000028.1"/>
</dbReference>
<accession>A0ABS9W7Q9</accession>
<keyword evidence="3" id="KW-1185">Reference proteome</keyword>
<evidence type="ECO:0000313" key="3">
    <source>
        <dbReference type="Proteomes" id="UP001201985"/>
    </source>
</evidence>
<protein>
    <submittedName>
        <fullName evidence="2">Replication protein RepA</fullName>
    </submittedName>
</protein>
<organism evidence="2 3">
    <name type="scientific">Teichococcus vastitatis</name>
    <dbReference type="NCBI Taxonomy" id="2307076"/>
    <lineage>
        <taxon>Bacteria</taxon>
        <taxon>Pseudomonadati</taxon>
        <taxon>Pseudomonadota</taxon>
        <taxon>Alphaproteobacteria</taxon>
        <taxon>Acetobacterales</taxon>
        <taxon>Roseomonadaceae</taxon>
        <taxon>Roseomonas</taxon>
    </lineage>
</organism>
<reference evidence="2 3" key="1">
    <citation type="submission" date="2022-03" db="EMBL/GenBank/DDBJ databases">
        <title>Complete genome analysis of Roseomonas KG 17.1 : a prolific producer of plant growth promoters.</title>
        <authorList>
            <person name="Saadouli I."/>
            <person name="Najjari A."/>
            <person name="Mosbah A."/>
            <person name="Ouzari H.I."/>
        </authorList>
    </citation>
    <scope>NUCLEOTIDE SEQUENCE [LARGE SCALE GENOMIC DNA]</scope>
    <source>
        <strain evidence="2 3">KG17-1</strain>
    </source>
</reference>
<comment type="caution">
    <text evidence="2">The sequence shown here is derived from an EMBL/GenBank/DDBJ whole genome shotgun (WGS) entry which is preliminary data.</text>
</comment>